<keyword evidence="2" id="KW-0812">Transmembrane</keyword>
<dbReference type="OrthoDB" id="347684at2759"/>
<feature type="transmembrane region" description="Helical" evidence="2">
    <location>
        <begin position="59"/>
        <end position="79"/>
    </location>
</feature>
<evidence type="ECO:0000313" key="3">
    <source>
        <dbReference type="EMBL" id="CDJ42878.1"/>
    </source>
</evidence>
<accession>U6L103</accession>
<feature type="region of interest" description="Disordered" evidence="1">
    <location>
        <begin position="356"/>
        <end position="391"/>
    </location>
</feature>
<organism evidence="3 4">
    <name type="scientific">Eimeria tenella</name>
    <name type="common">Coccidian parasite</name>
    <dbReference type="NCBI Taxonomy" id="5802"/>
    <lineage>
        <taxon>Eukaryota</taxon>
        <taxon>Sar</taxon>
        <taxon>Alveolata</taxon>
        <taxon>Apicomplexa</taxon>
        <taxon>Conoidasida</taxon>
        <taxon>Coccidia</taxon>
        <taxon>Eucoccidiorida</taxon>
        <taxon>Eimeriorina</taxon>
        <taxon>Eimeriidae</taxon>
        <taxon>Eimeria</taxon>
    </lineage>
</organism>
<dbReference type="AlphaFoldDB" id="U6L103"/>
<dbReference type="EMBL" id="HG675742">
    <property type="protein sequence ID" value="CDJ42878.1"/>
    <property type="molecule type" value="Genomic_DNA"/>
</dbReference>
<reference evidence="3" key="2">
    <citation type="submission" date="2013-10" db="EMBL/GenBank/DDBJ databases">
        <authorList>
            <person name="Aslett M."/>
        </authorList>
    </citation>
    <scope>NUCLEOTIDE SEQUENCE [LARGE SCALE GENOMIC DNA]</scope>
    <source>
        <strain evidence="3">Houghton</strain>
    </source>
</reference>
<keyword evidence="2" id="KW-1133">Transmembrane helix</keyword>
<dbReference type="RefSeq" id="XP_013233628.1">
    <property type="nucleotide sequence ID" value="XM_013378174.1"/>
</dbReference>
<feature type="compositionally biased region" description="Basic and acidic residues" evidence="1">
    <location>
        <begin position="299"/>
        <end position="308"/>
    </location>
</feature>
<evidence type="ECO:0008006" key="5">
    <source>
        <dbReference type="Google" id="ProtNLM"/>
    </source>
</evidence>
<evidence type="ECO:0000256" key="1">
    <source>
        <dbReference type="SAM" id="MobiDB-lite"/>
    </source>
</evidence>
<name>U6L103_EIMTE</name>
<protein>
    <recommendedName>
        <fullName evidence="5">Transmembrane protein</fullName>
    </recommendedName>
</protein>
<feature type="region of interest" description="Disordered" evidence="1">
    <location>
        <begin position="289"/>
        <end position="329"/>
    </location>
</feature>
<reference evidence="3" key="1">
    <citation type="submission" date="2013-10" db="EMBL/GenBank/DDBJ databases">
        <title>Genomic analysis of the causative agents of coccidiosis in chickens.</title>
        <authorList>
            <person name="Reid A.J."/>
            <person name="Blake D."/>
            <person name="Billington K."/>
            <person name="Browne H."/>
            <person name="Dunn M."/>
            <person name="Hung S."/>
            <person name="Kawahara F."/>
            <person name="Miranda-Saavedra D."/>
            <person name="Mourier T."/>
            <person name="Nagra H."/>
            <person name="Otto T.D."/>
            <person name="Rawlings N."/>
            <person name="Sanchez A."/>
            <person name="Sanders M."/>
            <person name="Subramaniam C."/>
            <person name="Tay Y."/>
            <person name="Dear P."/>
            <person name="Doerig C."/>
            <person name="Gruber A."/>
            <person name="Parkinson J."/>
            <person name="Shirley M."/>
            <person name="Wan K.L."/>
            <person name="Berriman M."/>
            <person name="Tomley F."/>
            <person name="Pain A."/>
        </authorList>
    </citation>
    <scope>NUCLEOTIDE SEQUENCE [LARGE SCALE GENOMIC DNA]</scope>
    <source>
        <strain evidence="3">Houghton</strain>
    </source>
</reference>
<keyword evidence="2" id="KW-0472">Membrane</keyword>
<proteinExistence type="predicted"/>
<dbReference type="VEuPathDB" id="ToxoDB:ETH_00017310"/>
<dbReference type="Proteomes" id="UP000030747">
    <property type="component" value="Unassembled WGS sequence"/>
</dbReference>
<gene>
    <name evidence="3" type="ORF">ETH_00017310</name>
</gene>
<evidence type="ECO:0000313" key="4">
    <source>
        <dbReference type="Proteomes" id="UP000030747"/>
    </source>
</evidence>
<keyword evidence="4" id="KW-1185">Reference proteome</keyword>
<sequence length="618" mass="67681">MSRASIPPASFISPPTRHDFGDISVFLQLTQHGGALHSSSGVSRSRPRSVGVAFHKARVVLLSVLAAIAITLGCFRAFYGWAGNRAALRQLAASFPGTNEDPELSAILDMCLDMEEERGSSNQVGMFSPQQGHVPSPGIPPASRLHQRPLQEWDVPEQAQWLTNTVKVADDGPAVEGLQYSLTISMSEAPEGSFSTAGTHTQSHVPSWAGSSASSFDVALKSSVDLAKDAHAGEDTALDTSSRVIFEAHSEAEQHPSFGVTQPISDYAHQALANTGSSRKRRFDEADLSDLQSPVAHQEGVEERKERGNAPAPHGEVLEVTKESSGFGGPLRDIAPGELLKSVVFGSYDVQGDKRAGRSALRGTDCGENNTGVSSDRRPSEGTDSESEDSEAVFARHPFYKLPKLAPFLETNLFCEDSAFSRGCLSGHTSLLLMSIRSVFKAEWVTEAKARKLAWDVERLVCNLYYLQREPVSHYIVSRAVIFLGQRFLLLDALVSALSVLSPVVNASAWWSKLVTVIPSEVPFNSGHTSFERTRQYEDLANRLIRAIDCLKNGTRLGAKETVELKRDLLCRELSPPWFRKGRWKYWRMDDEIELNSSKKLSCGRPAPTRVSDSSWSQ</sequence>
<dbReference type="GeneID" id="25252601"/>
<dbReference type="VEuPathDB" id="ToxoDB:ETH2_1374100"/>
<evidence type="ECO:0000256" key="2">
    <source>
        <dbReference type="SAM" id="Phobius"/>
    </source>
</evidence>